<evidence type="ECO:0000313" key="3">
    <source>
        <dbReference type="Proteomes" id="UP000597762"/>
    </source>
</evidence>
<proteinExistence type="predicted"/>
<organism evidence="2 3">
    <name type="scientific">Acanthosepion pharaonis</name>
    <name type="common">Pharaoh cuttlefish</name>
    <name type="synonym">Sepia pharaonis</name>
    <dbReference type="NCBI Taxonomy" id="158019"/>
    <lineage>
        <taxon>Eukaryota</taxon>
        <taxon>Metazoa</taxon>
        <taxon>Spiralia</taxon>
        <taxon>Lophotrochozoa</taxon>
        <taxon>Mollusca</taxon>
        <taxon>Cephalopoda</taxon>
        <taxon>Coleoidea</taxon>
        <taxon>Decapodiformes</taxon>
        <taxon>Sepiida</taxon>
        <taxon>Sepiina</taxon>
        <taxon>Sepiidae</taxon>
        <taxon>Acanthosepion</taxon>
    </lineage>
</organism>
<feature type="transmembrane region" description="Helical" evidence="1">
    <location>
        <begin position="249"/>
        <end position="271"/>
    </location>
</feature>
<keyword evidence="3" id="KW-1185">Reference proteome</keyword>
<reference evidence="2" key="1">
    <citation type="submission" date="2021-01" db="EMBL/GenBank/DDBJ databases">
        <authorList>
            <person name="Li R."/>
            <person name="Bekaert M."/>
        </authorList>
    </citation>
    <scope>NUCLEOTIDE SEQUENCE</scope>
    <source>
        <strain evidence="2">Farmed</strain>
    </source>
</reference>
<comment type="caution">
    <text evidence="2">The sequence shown here is derived from an EMBL/GenBank/DDBJ whole genome shotgun (WGS) entry which is preliminary data.</text>
</comment>
<evidence type="ECO:0000256" key="1">
    <source>
        <dbReference type="SAM" id="Phobius"/>
    </source>
</evidence>
<dbReference type="AlphaFoldDB" id="A0A812BUE4"/>
<sequence length="282" mass="32567">MSLIITYYLSPLIASSLYSPCSSFSHPFILCSSHPVLNCPLTFCILVILYLIVSYPSFFFLIPIYLIVFCLCIFVPITMYHIPHCPLVFCLLVTLSPLLICLFKLSCSSLSLSFLCFSYPLPNNLLSLFFFFLSINPASYCLLASFICLYHLVSSHYFFGFLLCSSLFLACSSLCLNLLHSCHCLTHYPFFNFDLFTLCSSWFCTIFLPYSIFIFFLLFAFILFLLSLFTLLVSLSIHFSTCIPPYPWFLFFVLQFHCSLSFLTNTFPLFLSRFLFLFQSQI</sequence>
<feature type="transmembrane region" description="Helical" evidence="1">
    <location>
        <begin position="35"/>
        <end position="53"/>
    </location>
</feature>
<keyword evidence="1" id="KW-0472">Membrane</keyword>
<accession>A0A812BUE4</accession>
<feature type="transmembrane region" description="Helical" evidence="1">
    <location>
        <begin position="158"/>
        <end position="179"/>
    </location>
</feature>
<dbReference type="Proteomes" id="UP000597762">
    <property type="component" value="Unassembled WGS sequence"/>
</dbReference>
<dbReference type="EMBL" id="CAHIKZ030000902">
    <property type="protein sequence ID" value="CAE1244276.1"/>
    <property type="molecule type" value="Genomic_DNA"/>
</dbReference>
<keyword evidence="1" id="KW-1133">Transmembrane helix</keyword>
<feature type="transmembrane region" description="Helical" evidence="1">
    <location>
        <begin position="86"/>
        <end position="105"/>
    </location>
</feature>
<feature type="transmembrane region" description="Helical" evidence="1">
    <location>
        <begin position="191"/>
        <end position="208"/>
    </location>
</feature>
<name>A0A812BUE4_ACAPH</name>
<keyword evidence="1" id="KW-0812">Transmembrane</keyword>
<evidence type="ECO:0000313" key="2">
    <source>
        <dbReference type="EMBL" id="CAE1244276.1"/>
    </source>
</evidence>
<protein>
    <submittedName>
        <fullName evidence="2">Uncharacterized protein</fullName>
    </submittedName>
</protein>
<gene>
    <name evidence="2" type="ORF">SPHA_24227</name>
</gene>
<feature type="transmembrane region" description="Helical" evidence="1">
    <location>
        <begin position="125"/>
        <end position="152"/>
    </location>
</feature>
<feature type="transmembrane region" description="Helical" evidence="1">
    <location>
        <begin position="214"/>
        <end position="237"/>
    </location>
</feature>
<feature type="transmembrane region" description="Helical" evidence="1">
    <location>
        <begin position="60"/>
        <end position="80"/>
    </location>
</feature>